<dbReference type="Gene3D" id="3.40.50.1820">
    <property type="entry name" value="alpha/beta hydrolase"/>
    <property type="match status" value="1"/>
</dbReference>
<keyword evidence="2" id="KW-0442">Lipid degradation</keyword>
<gene>
    <name evidence="6" type="ORF">CC78DRAFT_298002</name>
</gene>
<dbReference type="Proteomes" id="UP000800093">
    <property type="component" value="Unassembled WGS sequence"/>
</dbReference>
<feature type="compositionally biased region" description="Low complexity" evidence="3">
    <location>
        <begin position="358"/>
        <end position="371"/>
    </location>
</feature>
<dbReference type="GO" id="GO:0005811">
    <property type="term" value="C:lipid droplet"/>
    <property type="evidence" value="ECO:0007669"/>
    <property type="project" value="TreeGrafter"/>
</dbReference>
<dbReference type="GO" id="GO:0016042">
    <property type="term" value="P:lipid catabolic process"/>
    <property type="evidence" value="ECO:0007669"/>
    <property type="project" value="UniProtKB-KW"/>
</dbReference>
<dbReference type="Pfam" id="PF05057">
    <property type="entry name" value="DUF676"/>
    <property type="match status" value="1"/>
</dbReference>
<evidence type="ECO:0000259" key="5">
    <source>
        <dbReference type="Pfam" id="PF05057"/>
    </source>
</evidence>
<organism evidence="6 7">
    <name type="scientific">Lojkania enalia</name>
    <dbReference type="NCBI Taxonomy" id="147567"/>
    <lineage>
        <taxon>Eukaryota</taxon>
        <taxon>Fungi</taxon>
        <taxon>Dikarya</taxon>
        <taxon>Ascomycota</taxon>
        <taxon>Pezizomycotina</taxon>
        <taxon>Dothideomycetes</taxon>
        <taxon>Pleosporomycetidae</taxon>
        <taxon>Pleosporales</taxon>
        <taxon>Pleosporales incertae sedis</taxon>
        <taxon>Lojkania</taxon>
    </lineage>
</organism>
<sequence length="457" mass="51592">MDTAAPASPSSKPNHLCVLVHGLWGTPDHLKFLATSLRDKYPEDKLHILVPKRNSGSFTYDGIELGGERVANEVEETLEDLARSGHEIKKLSVIGYSLGGLISRYAIGLLYHKGMFEKIEPVNFTTFATPHLGVRTPLRGYHNHIWNVLGARTLSQSGKQLFTIDKFRDTDRPLLAVLADPDSIFIRALAYFKHRSLYANIVNDRSVVYYTAGVSKTDPFVQPDAVNVNYLRGYEPVIIDEANPVSTKEPEALPAFRERLTSGTRTVFGRLPFMVFLILFIPIGSSIFLLNSAIQSLRSRQRIRMHEEGRAGIDIGRYRIPLMINDMRKEVEDMFENVNNTQEQEYLPTGSEELASPTQQSLSLLRKTSSKSLDESDSNLDSLEESKTGLAPQFPTLALTPDQFAMIDALDSVGFKKYPVHIHNHRHSHAAIIRRMDKKGFEEGFVVVRHWLEQFEL</sequence>
<keyword evidence="2" id="KW-0443">Lipid metabolism</keyword>
<feature type="region of interest" description="Disordered" evidence="3">
    <location>
        <begin position="347"/>
        <end position="387"/>
    </location>
</feature>
<feature type="transmembrane region" description="Helical" evidence="4">
    <location>
        <begin position="271"/>
        <end position="294"/>
    </location>
</feature>
<accession>A0A9P4K4N1</accession>
<keyword evidence="4" id="KW-0472">Membrane</keyword>
<dbReference type="FunFam" id="3.40.50.1820:FF:000223">
    <property type="entry name" value="Lipase/serine esterase"/>
    <property type="match status" value="1"/>
</dbReference>
<evidence type="ECO:0000256" key="3">
    <source>
        <dbReference type="SAM" id="MobiDB-lite"/>
    </source>
</evidence>
<name>A0A9P4K4N1_9PLEO</name>
<proteinExistence type="inferred from homology"/>
<dbReference type="GO" id="GO:0004622">
    <property type="term" value="F:phosphatidylcholine lysophospholipase activity"/>
    <property type="evidence" value="ECO:0007669"/>
    <property type="project" value="TreeGrafter"/>
</dbReference>
<dbReference type="PANTHER" id="PTHR12482:SF65">
    <property type="entry name" value="ESTERASE, PUTATIVE (AFU_ORTHOLOGUE AFUA_3G12320)-RELATED"/>
    <property type="match status" value="1"/>
</dbReference>
<dbReference type="OrthoDB" id="273452at2759"/>
<keyword evidence="4" id="KW-0812">Transmembrane</keyword>
<evidence type="ECO:0000256" key="1">
    <source>
        <dbReference type="ARBA" id="ARBA00007920"/>
    </source>
</evidence>
<protein>
    <submittedName>
        <fullName evidence="6">Lipase/serine esteras-like protein</fullName>
    </submittedName>
</protein>
<feature type="domain" description="DUF676" evidence="5">
    <location>
        <begin position="11"/>
        <end position="211"/>
    </location>
</feature>
<dbReference type="EMBL" id="ML986635">
    <property type="protein sequence ID" value="KAF2262839.1"/>
    <property type="molecule type" value="Genomic_DNA"/>
</dbReference>
<dbReference type="GO" id="GO:0047372">
    <property type="term" value="F:monoacylglycerol lipase activity"/>
    <property type="evidence" value="ECO:0007669"/>
    <property type="project" value="TreeGrafter"/>
</dbReference>
<dbReference type="InterPro" id="IPR044294">
    <property type="entry name" value="Lipase-like"/>
</dbReference>
<evidence type="ECO:0000256" key="4">
    <source>
        <dbReference type="SAM" id="Phobius"/>
    </source>
</evidence>
<dbReference type="PANTHER" id="PTHR12482">
    <property type="entry name" value="LIPASE ROG1-RELATED-RELATED"/>
    <property type="match status" value="1"/>
</dbReference>
<keyword evidence="7" id="KW-1185">Reference proteome</keyword>
<comment type="caution">
    <text evidence="6">The sequence shown here is derived from an EMBL/GenBank/DDBJ whole genome shotgun (WGS) entry which is preliminary data.</text>
</comment>
<keyword evidence="4" id="KW-1133">Transmembrane helix</keyword>
<evidence type="ECO:0000256" key="2">
    <source>
        <dbReference type="ARBA" id="ARBA00022963"/>
    </source>
</evidence>
<evidence type="ECO:0000313" key="6">
    <source>
        <dbReference type="EMBL" id="KAF2262839.1"/>
    </source>
</evidence>
<dbReference type="InterPro" id="IPR029058">
    <property type="entry name" value="AB_hydrolase_fold"/>
</dbReference>
<dbReference type="AlphaFoldDB" id="A0A9P4K4N1"/>
<evidence type="ECO:0000313" key="7">
    <source>
        <dbReference type="Proteomes" id="UP000800093"/>
    </source>
</evidence>
<comment type="similarity">
    <text evidence="1">Belongs to the putative lipase ROG1 family.</text>
</comment>
<dbReference type="SUPFAM" id="SSF53474">
    <property type="entry name" value="alpha/beta-Hydrolases"/>
    <property type="match status" value="1"/>
</dbReference>
<reference evidence="7" key="1">
    <citation type="journal article" date="2020" name="Stud. Mycol.">
        <title>101 Dothideomycetes genomes: A test case for predicting lifestyles and emergence of pathogens.</title>
        <authorList>
            <person name="Haridas S."/>
            <person name="Albert R."/>
            <person name="Binder M."/>
            <person name="Bloem J."/>
            <person name="LaButti K."/>
            <person name="Salamov A."/>
            <person name="Andreopoulos B."/>
            <person name="Baker S."/>
            <person name="Barry K."/>
            <person name="Bills G."/>
            <person name="Bluhm B."/>
            <person name="Cannon C."/>
            <person name="Castanera R."/>
            <person name="Culley D."/>
            <person name="Daum C."/>
            <person name="Ezra D."/>
            <person name="Gonzalez J."/>
            <person name="Henrissat B."/>
            <person name="Kuo A."/>
            <person name="Liang C."/>
            <person name="Lipzen A."/>
            <person name="Lutzoni F."/>
            <person name="Magnuson J."/>
            <person name="Mondo S."/>
            <person name="Nolan M."/>
            <person name="Ohm R."/>
            <person name="Pangilinan J."/>
            <person name="Park H.-J."/>
            <person name="Ramirez L."/>
            <person name="Alfaro M."/>
            <person name="Sun H."/>
            <person name="Tritt A."/>
            <person name="Yoshinaga Y."/>
            <person name="Zwiers L.-H."/>
            <person name="Turgeon B."/>
            <person name="Goodwin S."/>
            <person name="Spatafora J."/>
            <person name="Crous P."/>
            <person name="Grigoriev I."/>
        </authorList>
    </citation>
    <scope>NUCLEOTIDE SEQUENCE [LARGE SCALE GENOMIC DNA]</scope>
    <source>
        <strain evidence="7">CBS 304.66</strain>
    </source>
</reference>
<dbReference type="InterPro" id="IPR007751">
    <property type="entry name" value="DUF676_lipase-like"/>
</dbReference>